<name>A0A6J6GDL3_9ZZZZ</name>
<evidence type="ECO:0000313" key="1">
    <source>
        <dbReference type="EMBL" id="CAB4598480.1"/>
    </source>
</evidence>
<reference evidence="1" key="1">
    <citation type="submission" date="2020-05" db="EMBL/GenBank/DDBJ databases">
        <authorList>
            <person name="Chiriac C."/>
            <person name="Salcher M."/>
            <person name="Ghai R."/>
            <person name="Kavagutti S V."/>
        </authorList>
    </citation>
    <scope>NUCLEOTIDE SEQUENCE</scope>
</reference>
<accession>A0A6J6GDL3</accession>
<organism evidence="1">
    <name type="scientific">freshwater metagenome</name>
    <dbReference type="NCBI Taxonomy" id="449393"/>
    <lineage>
        <taxon>unclassified sequences</taxon>
        <taxon>metagenomes</taxon>
        <taxon>ecological metagenomes</taxon>
    </lineage>
</organism>
<dbReference type="EMBL" id="CAEZUE010000136">
    <property type="protein sequence ID" value="CAB4598480.1"/>
    <property type="molecule type" value="Genomic_DNA"/>
</dbReference>
<gene>
    <name evidence="1" type="ORF">UFOPK1788_00940</name>
</gene>
<protein>
    <submittedName>
        <fullName evidence="1">Unannotated protein</fullName>
    </submittedName>
</protein>
<dbReference type="AlphaFoldDB" id="A0A6J6GDL3"/>
<sequence>MVTRLETEGWFVSHLAQCDKVFFSAGRDTVDNDIADCPGDGREFVVRICLRLVGFLHPV</sequence>
<proteinExistence type="predicted"/>